<keyword evidence="5 11" id="KW-0812">Transmembrane</keyword>
<dbReference type="NCBIfam" id="TIGR01785">
    <property type="entry name" value="TonB-hemin"/>
    <property type="match status" value="1"/>
</dbReference>
<dbReference type="RefSeq" id="WP_071833186.1">
    <property type="nucleotide sequence ID" value="NZ_LSRP01000085.1"/>
</dbReference>
<dbReference type="GO" id="GO:0009279">
    <property type="term" value="C:cell outer membrane"/>
    <property type="evidence" value="ECO:0007669"/>
    <property type="project" value="UniProtKB-SubCell"/>
</dbReference>
<evidence type="ECO:0000256" key="9">
    <source>
        <dbReference type="ARBA" id="ARBA00023170"/>
    </source>
</evidence>
<dbReference type="SUPFAM" id="SSF56935">
    <property type="entry name" value="Porins"/>
    <property type="match status" value="1"/>
</dbReference>
<evidence type="ECO:0000256" key="11">
    <source>
        <dbReference type="PROSITE-ProRule" id="PRU01360"/>
    </source>
</evidence>
<evidence type="ECO:0000256" key="4">
    <source>
        <dbReference type="ARBA" id="ARBA00022452"/>
    </source>
</evidence>
<evidence type="ECO:0000256" key="5">
    <source>
        <dbReference type="ARBA" id="ARBA00022692"/>
    </source>
</evidence>
<dbReference type="AlphaFoldDB" id="A0A657LTR2"/>
<evidence type="ECO:0000313" key="18">
    <source>
        <dbReference type="Proteomes" id="UP000182661"/>
    </source>
</evidence>
<keyword evidence="4 11" id="KW-1134">Transmembrane beta strand</keyword>
<dbReference type="InterPro" id="IPR010917">
    <property type="entry name" value="TonB_rcpt_CS"/>
</dbReference>
<dbReference type="InterPro" id="IPR011276">
    <property type="entry name" value="TonB_haem/Hb_rcpt"/>
</dbReference>
<dbReference type="CDD" id="cd01347">
    <property type="entry name" value="ligand_gated_channel"/>
    <property type="match status" value="1"/>
</dbReference>
<dbReference type="PANTHER" id="PTHR30069:SF29">
    <property type="entry name" value="HEMOGLOBIN AND HEMOGLOBIN-HAPTOGLOBIN-BINDING PROTEIN 1-RELATED"/>
    <property type="match status" value="1"/>
</dbReference>
<evidence type="ECO:0000259" key="15">
    <source>
        <dbReference type="Pfam" id="PF00593"/>
    </source>
</evidence>
<comment type="caution">
    <text evidence="17">The sequence shown here is derived from an EMBL/GenBank/DDBJ whole genome shotgun (WGS) entry which is preliminary data.</text>
</comment>
<keyword evidence="18" id="KW-1185">Reference proteome</keyword>
<keyword evidence="8 11" id="KW-0472">Membrane</keyword>
<dbReference type="EMBL" id="LSRP01000085">
    <property type="protein sequence ID" value="OJF96846.1"/>
    <property type="molecule type" value="Genomic_DNA"/>
</dbReference>
<dbReference type="PANTHER" id="PTHR30069">
    <property type="entry name" value="TONB-DEPENDENT OUTER MEMBRANE RECEPTOR"/>
    <property type="match status" value="1"/>
</dbReference>
<keyword evidence="3 11" id="KW-0813">Transport</keyword>
<evidence type="ECO:0000256" key="7">
    <source>
        <dbReference type="ARBA" id="ARBA00023077"/>
    </source>
</evidence>
<feature type="signal peptide" evidence="14">
    <location>
        <begin position="1"/>
        <end position="32"/>
    </location>
</feature>
<accession>A0A657LTR2</accession>
<evidence type="ECO:0000256" key="10">
    <source>
        <dbReference type="ARBA" id="ARBA00023237"/>
    </source>
</evidence>
<protein>
    <submittedName>
        <fullName evidence="17">Cation transporter</fullName>
    </submittedName>
</protein>
<proteinExistence type="inferred from homology"/>
<keyword evidence="7 13" id="KW-0798">TonB box</keyword>
<dbReference type="InterPro" id="IPR036942">
    <property type="entry name" value="Beta-barrel_TonB_sf"/>
</dbReference>
<dbReference type="InterPro" id="IPR037066">
    <property type="entry name" value="Plug_dom_sf"/>
</dbReference>
<evidence type="ECO:0000256" key="2">
    <source>
        <dbReference type="ARBA" id="ARBA00009810"/>
    </source>
</evidence>
<comment type="subcellular location">
    <subcellularLocation>
        <location evidence="1 11">Cell outer membrane</location>
        <topology evidence="1 11">Multi-pass membrane protein</topology>
    </subcellularLocation>
</comment>
<feature type="chain" id="PRO_5024819945" evidence="14">
    <location>
        <begin position="33"/>
        <end position="744"/>
    </location>
</feature>
<dbReference type="OrthoDB" id="9796221at2"/>
<evidence type="ECO:0000313" key="17">
    <source>
        <dbReference type="EMBL" id="OJF96846.1"/>
    </source>
</evidence>
<dbReference type="GO" id="GO:0015232">
    <property type="term" value="F:heme transmembrane transporter activity"/>
    <property type="evidence" value="ECO:0007669"/>
    <property type="project" value="InterPro"/>
</dbReference>
<keyword evidence="9" id="KW-0675">Receptor</keyword>
<dbReference type="Proteomes" id="UP000182661">
    <property type="component" value="Unassembled WGS sequence"/>
</dbReference>
<evidence type="ECO:0000256" key="6">
    <source>
        <dbReference type="ARBA" id="ARBA00022729"/>
    </source>
</evidence>
<dbReference type="GO" id="GO:0044718">
    <property type="term" value="P:siderophore transmembrane transport"/>
    <property type="evidence" value="ECO:0007669"/>
    <property type="project" value="TreeGrafter"/>
</dbReference>
<dbReference type="InterPro" id="IPR000531">
    <property type="entry name" value="Beta-barrel_TonB"/>
</dbReference>
<evidence type="ECO:0000256" key="13">
    <source>
        <dbReference type="RuleBase" id="RU003357"/>
    </source>
</evidence>
<feature type="short sequence motif" description="TonB C-terminal box" evidence="12">
    <location>
        <begin position="727"/>
        <end position="744"/>
    </location>
</feature>
<dbReference type="PROSITE" id="PS52016">
    <property type="entry name" value="TONB_DEPENDENT_REC_3"/>
    <property type="match status" value="1"/>
</dbReference>
<evidence type="ECO:0000256" key="14">
    <source>
        <dbReference type="SAM" id="SignalP"/>
    </source>
</evidence>
<dbReference type="NCBIfam" id="TIGR01786">
    <property type="entry name" value="TonB-hemlactrns"/>
    <property type="match status" value="1"/>
</dbReference>
<evidence type="ECO:0000256" key="1">
    <source>
        <dbReference type="ARBA" id="ARBA00004571"/>
    </source>
</evidence>
<dbReference type="InterPro" id="IPR010949">
    <property type="entry name" value="TonB_Hb/transfer/lactofer_rcpt"/>
</dbReference>
<evidence type="ECO:0000256" key="12">
    <source>
        <dbReference type="PROSITE-ProRule" id="PRU10144"/>
    </source>
</evidence>
<evidence type="ECO:0000259" key="16">
    <source>
        <dbReference type="Pfam" id="PF07715"/>
    </source>
</evidence>
<dbReference type="Gene3D" id="2.40.170.20">
    <property type="entry name" value="TonB-dependent receptor, beta-barrel domain"/>
    <property type="match status" value="1"/>
</dbReference>
<dbReference type="InterPro" id="IPR039426">
    <property type="entry name" value="TonB-dep_rcpt-like"/>
</dbReference>
<feature type="domain" description="TonB-dependent receptor plug" evidence="16">
    <location>
        <begin position="65"/>
        <end position="175"/>
    </location>
</feature>
<gene>
    <name evidence="17" type="ORF">AX760_03000</name>
</gene>
<keyword evidence="10 11" id="KW-0998">Cell outer membrane</keyword>
<organism evidence="17 18">
    <name type="scientific">Pararhizobium antarcticum</name>
    <dbReference type="NCBI Taxonomy" id="1798805"/>
    <lineage>
        <taxon>Bacteria</taxon>
        <taxon>Pseudomonadati</taxon>
        <taxon>Pseudomonadota</taxon>
        <taxon>Alphaproteobacteria</taxon>
        <taxon>Hyphomicrobiales</taxon>
        <taxon>Rhizobiaceae</taxon>
        <taxon>Rhizobium/Agrobacterium group</taxon>
        <taxon>Pararhizobium</taxon>
    </lineage>
</organism>
<evidence type="ECO:0000256" key="3">
    <source>
        <dbReference type="ARBA" id="ARBA00022448"/>
    </source>
</evidence>
<keyword evidence="6 14" id="KW-0732">Signal</keyword>
<dbReference type="PROSITE" id="PS01156">
    <property type="entry name" value="TONB_DEPENDENT_REC_2"/>
    <property type="match status" value="1"/>
</dbReference>
<name>A0A657LTR2_9HYPH</name>
<evidence type="ECO:0000256" key="8">
    <source>
        <dbReference type="ARBA" id="ARBA00023136"/>
    </source>
</evidence>
<dbReference type="GO" id="GO:0015344">
    <property type="term" value="F:siderophore uptake transmembrane transporter activity"/>
    <property type="evidence" value="ECO:0007669"/>
    <property type="project" value="TreeGrafter"/>
</dbReference>
<feature type="domain" description="TonB-dependent receptor-like beta-barrel" evidence="15">
    <location>
        <begin position="298"/>
        <end position="702"/>
    </location>
</feature>
<dbReference type="InterPro" id="IPR012910">
    <property type="entry name" value="Plug_dom"/>
</dbReference>
<reference evidence="17 18" key="1">
    <citation type="submission" date="2016-02" db="EMBL/GenBank/DDBJ databases">
        <title>Genome sequencing of a beta-galactosidase producing bacteria Rhizobium sp. 59.</title>
        <authorList>
            <person name="Wang D."/>
            <person name="Kot W."/>
            <person name="Qin Y."/>
            <person name="Hansen L."/>
            <person name="Naqvi K."/>
            <person name="Rensing C."/>
        </authorList>
    </citation>
    <scope>NUCLEOTIDE SEQUENCE [LARGE SCALE GENOMIC DNA]</scope>
    <source>
        <strain evidence="17 18">59</strain>
    </source>
</reference>
<dbReference type="Gene3D" id="2.170.130.10">
    <property type="entry name" value="TonB-dependent receptor, plug domain"/>
    <property type="match status" value="1"/>
</dbReference>
<dbReference type="Pfam" id="PF07715">
    <property type="entry name" value="Plug"/>
    <property type="match status" value="1"/>
</dbReference>
<sequence length="744" mass="80753">MTNRRYRTALLACTTLFALVSASPSFSQSAPAEEPSETNGVLKKQDRVTVLKVITVTSGGEGVADTPLATNVSQDELTEKQVTSFDDIGRSVDAGVNYSRADAGFNLRGLSGPRVITLVDGIPIPYLSNSARQGAFATSNANGGADTFDFDSLSSLDIVRGADSSRAGSGMLGGAIVVNTLEPEDLITEGRNWGAIVKSTYDTEDRSLSGSAAAAQRIENTSILFQGGYRKGNERTKAGDTDTYGATRTKADPADFDQYNLLFKVRQELEGGHKIGLTAERFNRELNTDLRELQGPGRTYQIGDYDGREQRQRDRLSLDYSYEAMSSDAFFTTARSTLYWQSLKKESGTDGSNALGIPYGRNNEIENDTFGFNAAATKDFDAGGLSHSVRASLQTAKSDWSQYSFALCPTPVTCPMLNNQAEVPDVDGSTFGFSIEDKIDFGNSFSLTPGLRFDWFDYKPSTGGGFANNPALPVFGPLIDRQESQFSPKLLASYDISADLQVYAQWAMAFRAPTVDELYSRFYNPMGNYAQLGNPNLEPETGNGFEVGSTFDAGGMTGRVSAFHNRYENFIETVTTTNQKTGIMEFNYTNVSEATISGVELAATKAFDNGINLHASLAYAYGKNGDTNARLRSVAPVKAIVGAGWSNEIYGFDLSSTLSSNMPDDGATTTFDAPGYGIVDFTTWWTPAQAEGLRIQAGVYNVFDKEYYSALATRDVNLTAVSSQPQSWYSEPGRTFKVSLTQRF</sequence>
<comment type="similarity">
    <text evidence="2 11 13">Belongs to the TonB-dependent receptor family.</text>
</comment>
<dbReference type="Pfam" id="PF00593">
    <property type="entry name" value="TonB_dep_Rec_b-barrel"/>
    <property type="match status" value="1"/>
</dbReference>